<name>A0ABQ1JVU8_9GAMM</name>
<evidence type="ECO:0000313" key="3">
    <source>
        <dbReference type="Proteomes" id="UP000629025"/>
    </source>
</evidence>
<dbReference type="Proteomes" id="UP000629025">
    <property type="component" value="Unassembled WGS sequence"/>
</dbReference>
<dbReference type="SMART" id="SM00530">
    <property type="entry name" value="HTH_XRE"/>
    <property type="match status" value="1"/>
</dbReference>
<sequence>MHPEQHSTVSEPHRAENWELLSALRRALRAKGITYRQLAEQLAVSEATIKRMFREQDCTLSRLTQICGVLGISIYDLMAVAQQQEDSATELTPEQEAYLASHTGHFAFLLCLVQRQTPEMIQARLGLSDLSVFRYLRDLDRQGFIELGANNRYRLLTGPQVRWSLKGPLQQKLKEINQIFVGHVMDHNEQPGYVFQSSFRFMSNTTLNAFCEDLRQLSLKYRRHSAQEDALLPADALQGVKWTLCIAPFAPSGVLDIPELAG</sequence>
<dbReference type="SUPFAM" id="SSF47413">
    <property type="entry name" value="lambda repressor-like DNA-binding domains"/>
    <property type="match status" value="1"/>
</dbReference>
<dbReference type="PROSITE" id="PS50943">
    <property type="entry name" value="HTH_CROC1"/>
    <property type="match status" value="1"/>
</dbReference>
<reference evidence="3" key="1">
    <citation type="journal article" date="2019" name="Int. J. Syst. Evol. Microbiol.">
        <title>The Global Catalogue of Microorganisms (GCM) 10K type strain sequencing project: providing services to taxonomists for standard genome sequencing and annotation.</title>
        <authorList>
            <consortium name="The Broad Institute Genomics Platform"/>
            <consortium name="The Broad Institute Genome Sequencing Center for Infectious Disease"/>
            <person name="Wu L."/>
            <person name="Ma J."/>
        </authorList>
    </citation>
    <scope>NUCLEOTIDE SEQUENCE [LARGE SCALE GENOMIC DNA]</scope>
    <source>
        <strain evidence="3">CGMCC 1.15341</strain>
    </source>
</reference>
<dbReference type="CDD" id="cd00093">
    <property type="entry name" value="HTH_XRE"/>
    <property type="match status" value="1"/>
</dbReference>
<feature type="domain" description="HTH cro/C1-type" evidence="1">
    <location>
        <begin position="24"/>
        <end position="77"/>
    </location>
</feature>
<accession>A0ABQ1JVU8</accession>
<dbReference type="Gene3D" id="1.10.260.40">
    <property type="entry name" value="lambda repressor-like DNA-binding domains"/>
    <property type="match status" value="1"/>
</dbReference>
<dbReference type="RefSeq" id="WP_188745183.1">
    <property type="nucleotide sequence ID" value="NZ_BMIJ01000001.1"/>
</dbReference>
<proteinExistence type="predicted"/>
<keyword evidence="3" id="KW-1185">Reference proteome</keyword>
<gene>
    <name evidence="2" type="ORF">GCM10011352_01330</name>
</gene>
<dbReference type="EMBL" id="BMIJ01000001">
    <property type="protein sequence ID" value="GGB79414.1"/>
    <property type="molecule type" value="Genomic_DNA"/>
</dbReference>
<evidence type="ECO:0000313" key="2">
    <source>
        <dbReference type="EMBL" id="GGB79414.1"/>
    </source>
</evidence>
<dbReference type="Pfam" id="PF13443">
    <property type="entry name" value="HTH_26"/>
    <property type="match status" value="1"/>
</dbReference>
<protein>
    <submittedName>
        <fullName evidence="2">Transcriptional regulator</fullName>
    </submittedName>
</protein>
<dbReference type="InterPro" id="IPR001387">
    <property type="entry name" value="Cro/C1-type_HTH"/>
</dbReference>
<comment type="caution">
    <text evidence="2">The sequence shown here is derived from an EMBL/GenBank/DDBJ whole genome shotgun (WGS) entry which is preliminary data.</text>
</comment>
<dbReference type="InterPro" id="IPR010982">
    <property type="entry name" value="Lambda_DNA-bd_dom_sf"/>
</dbReference>
<organism evidence="2 3">
    <name type="scientific">Marinobacterium zhoushanense</name>
    <dbReference type="NCBI Taxonomy" id="1679163"/>
    <lineage>
        <taxon>Bacteria</taxon>
        <taxon>Pseudomonadati</taxon>
        <taxon>Pseudomonadota</taxon>
        <taxon>Gammaproteobacteria</taxon>
        <taxon>Oceanospirillales</taxon>
        <taxon>Oceanospirillaceae</taxon>
        <taxon>Marinobacterium</taxon>
    </lineage>
</organism>
<evidence type="ECO:0000259" key="1">
    <source>
        <dbReference type="PROSITE" id="PS50943"/>
    </source>
</evidence>